<comment type="caution">
    <text evidence="1">The sequence shown here is derived from an EMBL/GenBank/DDBJ whole genome shotgun (WGS) entry which is preliminary data.</text>
</comment>
<gene>
    <name evidence="1" type="ORF">IAB14_01715</name>
</gene>
<protein>
    <submittedName>
        <fullName evidence="1">YwmB family TATA-box binding protein</fullName>
    </submittedName>
</protein>
<dbReference type="Pfam" id="PF08680">
    <property type="entry name" value="DUF1779"/>
    <property type="match status" value="1"/>
</dbReference>
<dbReference type="Proteomes" id="UP000886891">
    <property type="component" value="Unassembled WGS sequence"/>
</dbReference>
<sequence length="144" mass="15109">MWKKALVFLLVAVGLIALSALGLPIAGDLQGDYTVYTREADGKITGRILHSADPLGAALLHLSDPAPQGESVRFQGDRAAAEAMLSQLQATVVKESEINGLTVIYARSARLRGGIVLNGETVNLQIALRGKTVTAGTPLILGSY</sequence>
<organism evidence="1 2">
    <name type="scientific">Candidatus Stercoripulliclostridium merdipullorum</name>
    <dbReference type="NCBI Taxonomy" id="2840952"/>
    <lineage>
        <taxon>Bacteria</taxon>
        <taxon>Bacillati</taxon>
        <taxon>Bacillota</taxon>
        <taxon>Clostridia</taxon>
        <taxon>Eubacteriales</taxon>
        <taxon>Candidatus Stercoripulliclostridium</taxon>
    </lineage>
</organism>
<evidence type="ECO:0000313" key="1">
    <source>
        <dbReference type="EMBL" id="HIU99815.1"/>
    </source>
</evidence>
<dbReference type="SUPFAM" id="SSF143842">
    <property type="entry name" value="YwmB-like"/>
    <property type="match status" value="1"/>
</dbReference>
<reference evidence="1" key="2">
    <citation type="journal article" date="2021" name="PeerJ">
        <title>Extensive microbial diversity within the chicken gut microbiome revealed by metagenomics and culture.</title>
        <authorList>
            <person name="Gilroy R."/>
            <person name="Ravi A."/>
            <person name="Getino M."/>
            <person name="Pursley I."/>
            <person name="Horton D.L."/>
            <person name="Alikhan N.F."/>
            <person name="Baker D."/>
            <person name="Gharbi K."/>
            <person name="Hall N."/>
            <person name="Watson M."/>
            <person name="Adriaenssens E.M."/>
            <person name="Foster-Nyarko E."/>
            <person name="Jarju S."/>
            <person name="Secka A."/>
            <person name="Antonio M."/>
            <person name="Oren A."/>
            <person name="Chaudhuri R.R."/>
            <person name="La Ragione R."/>
            <person name="Hildebrand F."/>
            <person name="Pallen M.J."/>
        </authorList>
    </citation>
    <scope>NUCLEOTIDE SEQUENCE</scope>
    <source>
        <strain evidence="1">23406</strain>
    </source>
</reference>
<evidence type="ECO:0000313" key="2">
    <source>
        <dbReference type="Proteomes" id="UP000886891"/>
    </source>
</evidence>
<dbReference type="InterPro" id="IPR014794">
    <property type="entry name" value="DUF1779"/>
</dbReference>
<reference evidence="1" key="1">
    <citation type="submission" date="2020-10" db="EMBL/GenBank/DDBJ databases">
        <authorList>
            <person name="Gilroy R."/>
        </authorList>
    </citation>
    <scope>NUCLEOTIDE SEQUENCE</scope>
    <source>
        <strain evidence="1">23406</strain>
    </source>
</reference>
<name>A0A9D1SXL2_9FIRM</name>
<accession>A0A9D1SXL2</accession>
<dbReference type="AlphaFoldDB" id="A0A9D1SXL2"/>
<proteinExistence type="predicted"/>
<dbReference type="InterPro" id="IPR036209">
    <property type="entry name" value="YwmB-like_sf"/>
</dbReference>
<dbReference type="Gene3D" id="3.30.360.40">
    <property type="entry name" value="YwmB-like"/>
    <property type="match status" value="1"/>
</dbReference>
<dbReference type="EMBL" id="DVOH01000013">
    <property type="protein sequence ID" value="HIU99815.1"/>
    <property type="molecule type" value="Genomic_DNA"/>
</dbReference>